<feature type="region of interest" description="Disordered" evidence="1">
    <location>
        <begin position="399"/>
        <end position="423"/>
    </location>
</feature>
<evidence type="ECO:0000256" key="1">
    <source>
        <dbReference type="SAM" id="MobiDB-lite"/>
    </source>
</evidence>
<dbReference type="Proteomes" id="UP000652761">
    <property type="component" value="Unassembled WGS sequence"/>
</dbReference>
<organism evidence="2 3">
    <name type="scientific">Colocasia esculenta</name>
    <name type="common">Wild taro</name>
    <name type="synonym">Arum esculentum</name>
    <dbReference type="NCBI Taxonomy" id="4460"/>
    <lineage>
        <taxon>Eukaryota</taxon>
        <taxon>Viridiplantae</taxon>
        <taxon>Streptophyta</taxon>
        <taxon>Embryophyta</taxon>
        <taxon>Tracheophyta</taxon>
        <taxon>Spermatophyta</taxon>
        <taxon>Magnoliopsida</taxon>
        <taxon>Liliopsida</taxon>
        <taxon>Araceae</taxon>
        <taxon>Aroideae</taxon>
        <taxon>Colocasieae</taxon>
        <taxon>Colocasia</taxon>
    </lineage>
</organism>
<accession>A0A843W4H1</accession>
<proteinExistence type="predicted"/>
<comment type="caution">
    <text evidence="2">The sequence shown here is derived from an EMBL/GenBank/DDBJ whole genome shotgun (WGS) entry which is preliminary data.</text>
</comment>
<dbReference type="OrthoDB" id="4310724at2759"/>
<evidence type="ECO:0000313" key="3">
    <source>
        <dbReference type="Proteomes" id="UP000652761"/>
    </source>
</evidence>
<protein>
    <submittedName>
        <fullName evidence="2">Uncharacterized protein</fullName>
    </submittedName>
</protein>
<dbReference type="AlphaFoldDB" id="A0A843W4H1"/>
<evidence type="ECO:0000313" key="2">
    <source>
        <dbReference type="EMBL" id="MQM04762.1"/>
    </source>
</evidence>
<dbReference type="InterPro" id="IPR012337">
    <property type="entry name" value="RNaseH-like_sf"/>
</dbReference>
<gene>
    <name evidence="2" type="ORF">Taro_037559</name>
</gene>
<keyword evidence="3" id="KW-1185">Reference proteome</keyword>
<dbReference type="EMBL" id="NMUH01003277">
    <property type="protein sequence ID" value="MQM04762.1"/>
    <property type="molecule type" value="Genomic_DNA"/>
</dbReference>
<sequence>MMRECTDGHDIIRPGPTRFASQFIALESLHQFRHELGTLIHSSEYLAHVATLREESRDVAHEISCLVNDHRFWEKIHYYLKLIEPLVQVLRMVDGEDKNDMGYLYEAMDKAKERLREKHPQAYKKWWKIIDARWESTLHHDLHAAGYFFNPRHQYSDSPHNDGEVLQGTINVIGRLSRSMDERIDAMIEMDRFKLKLDIYRDYDVKEAVTRMGPGSHWEQRFAEREALSSQIDVDELFDEEHPLNAWVETRQERDVPEFDPRDCSWAEGELDGVEAGDPELRGLLKVMYQKQNIREAEEKDKGMDKGDMKDNNIMQPMSGHLGSQTIVQGLLIYLHFSLSFYRTQILVAHLMEYKEDGDLGLHKNKSLVALVKQQVHTNRLDRPDFPGIQRIFDPIRSRIGSTRVDPDPDPDPAFHDRLSHGRQNQWDRPIQDRIAAWGSDSGGKSQNQRDFQLDRLELTRIGLGRPIPVQSRLILD</sequence>
<dbReference type="SUPFAM" id="SSF53098">
    <property type="entry name" value="Ribonuclease H-like"/>
    <property type="match status" value="1"/>
</dbReference>
<name>A0A843W4H1_COLES</name>
<reference evidence="2" key="1">
    <citation type="submission" date="2017-07" db="EMBL/GenBank/DDBJ databases">
        <title>Taro Niue Genome Assembly and Annotation.</title>
        <authorList>
            <person name="Atibalentja N."/>
            <person name="Keating K."/>
            <person name="Fields C.J."/>
        </authorList>
    </citation>
    <scope>NUCLEOTIDE SEQUENCE</scope>
    <source>
        <strain evidence="2">Niue_2</strain>
        <tissue evidence="2">Leaf</tissue>
    </source>
</reference>